<evidence type="ECO:0000259" key="2">
    <source>
        <dbReference type="Pfam" id="PF13449"/>
    </source>
</evidence>
<feature type="signal peptide" evidence="1">
    <location>
        <begin position="1"/>
        <end position="22"/>
    </location>
</feature>
<accession>A0ABU0BTT4</accession>
<dbReference type="Pfam" id="PF13449">
    <property type="entry name" value="Phytase-like"/>
    <property type="match status" value="1"/>
</dbReference>
<dbReference type="InterPro" id="IPR014567">
    <property type="entry name" value="UCP031900"/>
</dbReference>
<dbReference type="EMBL" id="JAUSVF010000001">
    <property type="protein sequence ID" value="MDQ0321644.1"/>
    <property type="molecule type" value="Genomic_DNA"/>
</dbReference>
<keyword evidence="4" id="KW-1185">Reference proteome</keyword>
<reference evidence="3 4" key="1">
    <citation type="submission" date="2023-07" db="EMBL/GenBank/DDBJ databases">
        <title>Genomic Encyclopedia of Type Strains, Phase IV (KMG-IV): sequencing the most valuable type-strain genomes for metagenomic binning, comparative biology and taxonomic classification.</title>
        <authorList>
            <person name="Goeker M."/>
        </authorList>
    </citation>
    <scope>NUCLEOTIDE SEQUENCE [LARGE SCALE GENOMIC DNA]</scope>
    <source>
        <strain evidence="3 4">DSM 1112</strain>
    </source>
</reference>
<dbReference type="PIRSF" id="PIRSF031900">
    <property type="entry name" value="UCP031900"/>
    <property type="match status" value="1"/>
</dbReference>
<keyword evidence="1" id="KW-0732">Signal</keyword>
<evidence type="ECO:0000313" key="3">
    <source>
        <dbReference type="EMBL" id="MDQ0321644.1"/>
    </source>
</evidence>
<evidence type="ECO:0000256" key="1">
    <source>
        <dbReference type="SAM" id="SignalP"/>
    </source>
</evidence>
<dbReference type="InterPro" id="IPR027372">
    <property type="entry name" value="Phytase-like_dom"/>
</dbReference>
<dbReference type="Proteomes" id="UP001230207">
    <property type="component" value="Unassembled WGS sequence"/>
</dbReference>
<protein>
    <recommendedName>
        <fullName evidence="2">Phytase-like domain-containing protein</fullName>
    </recommendedName>
</protein>
<proteinExistence type="predicted"/>
<evidence type="ECO:0000313" key="4">
    <source>
        <dbReference type="Proteomes" id="UP001230207"/>
    </source>
</evidence>
<gene>
    <name evidence="3" type="ORF">QO002_003782</name>
</gene>
<sequence length="334" mass="36266">MRATSIALCAALLLQSASFTYADPLPPQEVVPVESRQITNFKIGSDDTVFGKLEFIGGIEMSSSNALLGAISSIRFRPDHQSFVAVMDTGHWLEGRIVRDANGKLSGVKDLTATSMMDKNGRSEQVKSRMDAEGLAFRNGEVLVSCEGLHRVDAYPDPGFSQAKPLRSLPLLLPVKQLRDNRSLETLAVAPLSSPLGGAAVIVTEASFDRNNHLFAAILDGPLKGTFGVIHKAPFAVTDGAFLPNGDLLLLERRFSFSQGIGMQIRRIPGSEIRPGAVAKGEVLMQADMGNQIDNMEGLDIVIMPDGDIRIILVSDDNHSILERNLMLEFRLKQ</sequence>
<feature type="domain" description="Phytase-like" evidence="2">
    <location>
        <begin position="68"/>
        <end position="319"/>
    </location>
</feature>
<organism evidence="3 4">
    <name type="scientific">Pararhizobium capsulatum DSM 1112</name>
    <dbReference type="NCBI Taxonomy" id="1121113"/>
    <lineage>
        <taxon>Bacteria</taxon>
        <taxon>Pseudomonadati</taxon>
        <taxon>Pseudomonadota</taxon>
        <taxon>Alphaproteobacteria</taxon>
        <taxon>Hyphomicrobiales</taxon>
        <taxon>Rhizobiaceae</taxon>
        <taxon>Rhizobium/Agrobacterium group</taxon>
        <taxon>Pararhizobium</taxon>
    </lineage>
</organism>
<name>A0ABU0BTT4_9HYPH</name>
<comment type="caution">
    <text evidence="3">The sequence shown here is derived from an EMBL/GenBank/DDBJ whole genome shotgun (WGS) entry which is preliminary data.</text>
</comment>
<feature type="chain" id="PRO_5046352611" description="Phytase-like domain-containing protein" evidence="1">
    <location>
        <begin position="23"/>
        <end position="334"/>
    </location>
</feature>